<dbReference type="Proteomes" id="UP001210231">
    <property type="component" value="Unassembled WGS sequence"/>
</dbReference>
<dbReference type="InterPro" id="IPR011059">
    <property type="entry name" value="Metal-dep_hydrolase_composite"/>
</dbReference>
<dbReference type="PANTHER" id="PTHR43135">
    <property type="entry name" value="ALPHA-D-RIBOSE 1-METHYLPHOSPHONATE 5-TRIPHOSPHATE DIPHOSPHATASE"/>
    <property type="match status" value="1"/>
</dbReference>
<name>A0ABT4UH49_9BACT</name>
<evidence type="ECO:0000256" key="1">
    <source>
        <dbReference type="SAM" id="SignalP"/>
    </source>
</evidence>
<accession>A0ABT4UH49</accession>
<feature type="domain" description="Amidohydrolase-related" evidence="2">
    <location>
        <begin position="354"/>
        <end position="415"/>
    </location>
</feature>
<dbReference type="InterPro" id="IPR006680">
    <property type="entry name" value="Amidohydro-rel"/>
</dbReference>
<organism evidence="3 4">
    <name type="scientific">Polluticaenibacter yanchengensis</name>
    <dbReference type="NCBI Taxonomy" id="3014562"/>
    <lineage>
        <taxon>Bacteria</taxon>
        <taxon>Pseudomonadati</taxon>
        <taxon>Bacteroidota</taxon>
        <taxon>Chitinophagia</taxon>
        <taxon>Chitinophagales</taxon>
        <taxon>Chitinophagaceae</taxon>
        <taxon>Polluticaenibacter</taxon>
    </lineage>
</organism>
<protein>
    <submittedName>
        <fullName evidence="3">Amidohydrolase family protein</fullName>
    </submittedName>
</protein>
<evidence type="ECO:0000259" key="2">
    <source>
        <dbReference type="Pfam" id="PF01979"/>
    </source>
</evidence>
<dbReference type="Gene3D" id="3.20.20.140">
    <property type="entry name" value="Metal-dependent hydrolases"/>
    <property type="match status" value="1"/>
</dbReference>
<dbReference type="InterPro" id="IPR051781">
    <property type="entry name" value="Metallo-dep_Hydrolase"/>
</dbReference>
<dbReference type="SUPFAM" id="SSF51338">
    <property type="entry name" value="Composite domain of metallo-dependent hydrolases"/>
    <property type="match status" value="1"/>
</dbReference>
<dbReference type="InterPro" id="IPR032466">
    <property type="entry name" value="Metal_Hydrolase"/>
</dbReference>
<keyword evidence="4" id="KW-1185">Reference proteome</keyword>
<dbReference type="Gene3D" id="2.30.40.10">
    <property type="entry name" value="Urease, subunit C, domain 1"/>
    <property type="match status" value="1"/>
</dbReference>
<dbReference type="PANTHER" id="PTHR43135:SF3">
    <property type="entry name" value="ALPHA-D-RIBOSE 1-METHYLPHOSPHONATE 5-TRIPHOSPHATE DIPHOSPHATASE"/>
    <property type="match status" value="1"/>
</dbReference>
<feature type="signal peptide" evidence="1">
    <location>
        <begin position="1"/>
        <end position="19"/>
    </location>
</feature>
<feature type="chain" id="PRO_5046508457" evidence="1">
    <location>
        <begin position="20"/>
        <end position="438"/>
    </location>
</feature>
<keyword evidence="1" id="KW-0732">Signal</keyword>
<comment type="caution">
    <text evidence="3">The sequence shown here is derived from an EMBL/GenBank/DDBJ whole genome shotgun (WGS) entry which is preliminary data.</text>
</comment>
<proteinExistence type="predicted"/>
<dbReference type="SUPFAM" id="SSF51556">
    <property type="entry name" value="Metallo-dependent hydrolases"/>
    <property type="match status" value="1"/>
</dbReference>
<dbReference type="EMBL" id="JAQGEF010000004">
    <property type="protein sequence ID" value="MDA3614149.1"/>
    <property type="molecule type" value="Genomic_DNA"/>
</dbReference>
<sequence length="438" mass="47529">MKKILLTISFLAAIGWAGAQDNIYPAPAQANPIYIIGGTVHVGNGTVLEKAIVQIENGKIVRVGKDIPVPKTANVQVVNADGQHVYPGLILASTDLGLREISGSVRGTNDYRELGDLNPNVRAIAAYNTESEFINPLRTYGILLANVIPQGSLVMGTSSVVQLDAYNFEDAAYLADNGMHISLPSFIQRRGRRGGFGGPSAGNSNPAEAAQERINVIKKYFNDARSYFTETVHPNGKNLKLEAARPLFDKKQKLFVHANEVKQMLVAIDFVKQYGFDVVIVGGTESWQIADLLKANNIAVILNNTHNLPTMEDDDVDQPYKTPAVLQKAGVLFALNDNHVNSRYKNLPFNAGTAAAYGLSREEALSAITLNAAKILGVQDKTGSIEAGKDANIVISKGDILDMDGNVVTDAFIQGRKIVLESKQEQLADKYKHKYNVK</sequence>
<evidence type="ECO:0000313" key="3">
    <source>
        <dbReference type="EMBL" id="MDA3614149.1"/>
    </source>
</evidence>
<reference evidence="3 4" key="1">
    <citation type="submission" date="2022-12" db="EMBL/GenBank/DDBJ databases">
        <title>Chitinophagaceae gen. sp. nov., a new member of the family Chitinophagaceae, isolated from soil in a chemical factory.</title>
        <authorList>
            <person name="Ke Z."/>
        </authorList>
    </citation>
    <scope>NUCLEOTIDE SEQUENCE [LARGE SCALE GENOMIC DNA]</scope>
    <source>
        <strain evidence="3 4">LY-5</strain>
    </source>
</reference>
<evidence type="ECO:0000313" key="4">
    <source>
        <dbReference type="Proteomes" id="UP001210231"/>
    </source>
</evidence>
<gene>
    <name evidence="3" type="ORF">O3P16_04980</name>
</gene>
<dbReference type="RefSeq" id="WP_407030475.1">
    <property type="nucleotide sequence ID" value="NZ_JAQGEF010000004.1"/>
</dbReference>
<dbReference type="Pfam" id="PF01979">
    <property type="entry name" value="Amidohydro_1"/>
    <property type="match status" value="1"/>
</dbReference>